<sequence length="202" mass="22766">MAGNPEAARRTLAAFAGRAEAIMETAAAQREDLATVGSTMNILVRVGQREHRIERFHLPVPELIEAAVMLRPVTVLQKEPVQIGKVLTALGLLLMDAPEPVRDLIREVRRQVNELLGGERWIVMVAGPGVDEQTRLTDVEIAERWFDAYVWHNDLDKQWVLRHISRDECLISASAWVSHRILIVRALQQLIVDLRQAGHLKA</sequence>
<dbReference type="RefSeq" id="WP_091437419.1">
    <property type="nucleotide sequence ID" value="NZ_FOIE01000001.1"/>
</dbReference>
<accession>A0A1H9YF96</accession>
<dbReference type="Proteomes" id="UP000198507">
    <property type="component" value="Unassembled WGS sequence"/>
</dbReference>
<gene>
    <name evidence="1" type="ORF">SAMN04488546_0051</name>
</gene>
<evidence type="ECO:0000313" key="2">
    <source>
        <dbReference type="Proteomes" id="UP000198507"/>
    </source>
</evidence>
<name>A0A1H9YF96_9ACTN</name>
<protein>
    <submittedName>
        <fullName evidence="1">Uncharacterized protein</fullName>
    </submittedName>
</protein>
<keyword evidence="2" id="KW-1185">Reference proteome</keyword>
<evidence type="ECO:0000313" key="1">
    <source>
        <dbReference type="EMBL" id="SES67138.1"/>
    </source>
</evidence>
<dbReference type="AlphaFoldDB" id="A0A1H9YF96"/>
<reference evidence="2" key="1">
    <citation type="submission" date="2016-10" db="EMBL/GenBank/DDBJ databases">
        <authorList>
            <person name="Varghese N."/>
            <person name="Submissions S."/>
        </authorList>
    </citation>
    <scope>NUCLEOTIDE SEQUENCE [LARGE SCALE GENOMIC DNA]</scope>
    <source>
        <strain evidence="2">DSM 44209</strain>
    </source>
</reference>
<proteinExistence type="predicted"/>
<dbReference type="EMBL" id="FOIE01000001">
    <property type="protein sequence ID" value="SES67138.1"/>
    <property type="molecule type" value="Genomic_DNA"/>
</dbReference>
<organism evidence="1 2">
    <name type="scientific">Geodermatophilus poikilotrophus</name>
    <dbReference type="NCBI Taxonomy" id="1333667"/>
    <lineage>
        <taxon>Bacteria</taxon>
        <taxon>Bacillati</taxon>
        <taxon>Actinomycetota</taxon>
        <taxon>Actinomycetes</taxon>
        <taxon>Geodermatophilales</taxon>
        <taxon>Geodermatophilaceae</taxon>
        <taxon>Geodermatophilus</taxon>
    </lineage>
</organism>